<dbReference type="AlphaFoldDB" id="A0A8D9MC28"/>
<dbReference type="PANTHER" id="PTHR33254:SF17">
    <property type="entry name" value="4-HYDROXY-4-METHYL-2-OXOGLUTARATE ALDOLASE 1-RELATED"/>
    <property type="match status" value="1"/>
</dbReference>
<protein>
    <submittedName>
        <fullName evidence="1">Uncharacterized protein</fullName>
    </submittedName>
</protein>
<sequence length="117" mass="12970">MLENGCFPNKTTFLILFEGLQESGKEEDGIKIVSMAVKSGKVDRECWELFLRKYAGELDKGESVSYMRSKGCTLPWSKKGLGEQRVPVNIAGTRICDGEWVYAATDGILVSQTELSV</sequence>
<organism evidence="1 2">
    <name type="scientific">Brassica campestris</name>
    <name type="common">Field mustard</name>
    <dbReference type="NCBI Taxonomy" id="3711"/>
    <lineage>
        <taxon>Eukaryota</taxon>
        <taxon>Viridiplantae</taxon>
        <taxon>Streptophyta</taxon>
        <taxon>Embryophyta</taxon>
        <taxon>Tracheophyta</taxon>
        <taxon>Spermatophyta</taxon>
        <taxon>Magnoliopsida</taxon>
        <taxon>eudicotyledons</taxon>
        <taxon>Gunneridae</taxon>
        <taxon>Pentapetalae</taxon>
        <taxon>rosids</taxon>
        <taxon>malvids</taxon>
        <taxon>Brassicales</taxon>
        <taxon>Brassicaceae</taxon>
        <taxon>Brassiceae</taxon>
        <taxon>Brassica</taxon>
    </lineage>
</organism>
<gene>
    <name evidence="1" type="ORF">BRAPAZ1V2_A07P39740.2</name>
</gene>
<dbReference type="Gene3D" id="3.50.30.40">
    <property type="entry name" value="Ribonuclease E inhibitor RraA/RraA-like"/>
    <property type="match status" value="1"/>
</dbReference>
<dbReference type="InterPro" id="IPR036704">
    <property type="entry name" value="RraA/RraA-like_sf"/>
</dbReference>
<evidence type="ECO:0000313" key="1">
    <source>
        <dbReference type="EMBL" id="CAG7904330.1"/>
    </source>
</evidence>
<reference evidence="1 2" key="1">
    <citation type="submission" date="2021-07" db="EMBL/GenBank/DDBJ databases">
        <authorList>
            <consortium name="Genoscope - CEA"/>
            <person name="William W."/>
        </authorList>
    </citation>
    <scope>NUCLEOTIDE SEQUENCE [LARGE SCALE GENOMIC DNA]</scope>
</reference>
<dbReference type="SUPFAM" id="SSF89562">
    <property type="entry name" value="RraA-like"/>
    <property type="match status" value="1"/>
</dbReference>
<accession>A0A8D9MC28</accession>
<name>A0A8D9MC28_BRACM</name>
<dbReference type="Gramene" id="A07p39740.2_BraZ1">
    <property type="protein sequence ID" value="A07p39740.2_BraZ1.CDS"/>
    <property type="gene ID" value="A07g39740.2_BraZ1"/>
</dbReference>
<dbReference type="EMBL" id="LS974623">
    <property type="protein sequence ID" value="CAG7904330.1"/>
    <property type="molecule type" value="Genomic_DNA"/>
</dbReference>
<proteinExistence type="predicted"/>
<dbReference type="PANTHER" id="PTHR33254">
    <property type="entry name" value="4-HYDROXY-4-METHYL-2-OXOGLUTARATE ALDOLASE 3-RELATED"/>
    <property type="match status" value="1"/>
</dbReference>
<dbReference type="Pfam" id="PF03737">
    <property type="entry name" value="RraA-like"/>
    <property type="match status" value="1"/>
</dbReference>
<dbReference type="InterPro" id="IPR005493">
    <property type="entry name" value="RraA/RraA-like"/>
</dbReference>
<evidence type="ECO:0000313" key="2">
    <source>
        <dbReference type="Proteomes" id="UP000694005"/>
    </source>
</evidence>
<dbReference type="Proteomes" id="UP000694005">
    <property type="component" value="Chromosome A07"/>
</dbReference>